<name>A0A0L7M9T6_PLAF4</name>
<accession>A0A0L7M9T6</accession>
<dbReference type="AlphaFoldDB" id="A0A0L7M9T6"/>
<proteinExistence type="predicted"/>
<protein>
    <submittedName>
        <fullName evidence="2">Uncharacterized protein</fullName>
    </submittedName>
</protein>
<feature type="compositionally biased region" description="Polar residues" evidence="1">
    <location>
        <begin position="54"/>
        <end position="68"/>
    </location>
</feature>
<dbReference type="Proteomes" id="UP000054282">
    <property type="component" value="Unassembled WGS sequence"/>
</dbReference>
<dbReference type="EMBL" id="GG702790">
    <property type="protein sequence ID" value="KOB89622.1"/>
    <property type="molecule type" value="Genomic_DNA"/>
</dbReference>
<feature type="region of interest" description="Disordered" evidence="1">
    <location>
        <begin position="47"/>
        <end position="76"/>
    </location>
</feature>
<organism evidence="2 3">
    <name type="scientific">Plasmodium falciparum (isolate Dd2)</name>
    <dbReference type="NCBI Taxonomy" id="57267"/>
    <lineage>
        <taxon>Eukaryota</taxon>
        <taxon>Sar</taxon>
        <taxon>Alveolata</taxon>
        <taxon>Apicomplexa</taxon>
        <taxon>Aconoidasida</taxon>
        <taxon>Haemosporida</taxon>
        <taxon>Plasmodiidae</taxon>
        <taxon>Plasmodium</taxon>
        <taxon>Plasmodium (Laverania)</taxon>
    </lineage>
</organism>
<gene>
    <name evidence="2" type="ORF">PFDG_05173</name>
</gene>
<sequence length="76" mass="8901">MIQFLEHHQTLILSLNQLKASFFLYERKNIKHSNMCKLEYKDEIYGDKQKENDNPVSSTTASLINNATRNKKNSVQ</sequence>
<dbReference type="KEGG" id="pfd:PFDG_05173"/>
<evidence type="ECO:0000313" key="3">
    <source>
        <dbReference type="Proteomes" id="UP000054282"/>
    </source>
</evidence>
<evidence type="ECO:0000256" key="1">
    <source>
        <dbReference type="SAM" id="MobiDB-lite"/>
    </source>
</evidence>
<reference evidence="3" key="1">
    <citation type="submission" date="2006-09" db="EMBL/GenBank/DDBJ databases">
        <title>Annotation of Plasmodium falciparum Dd2.</title>
        <authorList>
            <consortium name="The Broad Institute Genome Sequencing Platform"/>
            <person name="Volkman S.K."/>
            <person name="Neafsey D.E."/>
            <person name="Dash A.P."/>
            <person name="Chitnis C.E."/>
            <person name="Hartl D.L."/>
            <person name="Young S.K."/>
            <person name="Zeng Q."/>
            <person name="Koehrsen M."/>
            <person name="Alvarado L."/>
            <person name="Berlin A."/>
            <person name="Borenstein D."/>
            <person name="Chapman S.B."/>
            <person name="Chen Z."/>
            <person name="Engels R."/>
            <person name="Freedman E."/>
            <person name="Gellesch M."/>
            <person name="Goldberg J."/>
            <person name="Griggs A."/>
            <person name="Gujja S."/>
            <person name="Heilman E.R."/>
            <person name="Heiman D.I."/>
            <person name="Howarth C."/>
            <person name="Jen D."/>
            <person name="Larson L."/>
            <person name="Mehta T."/>
            <person name="Neiman D."/>
            <person name="Park D."/>
            <person name="Pearson M."/>
            <person name="Roberts A."/>
            <person name="Saif S."/>
            <person name="Shea T."/>
            <person name="Shenoy N."/>
            <person name="Sisk P."/>
            <person name="Stolte C."/>
            <person name="Sykes S."/>
            <person name="Walk T."/>
            <person name="White J."/>
            <person name="Yandava C."/>
            <person name="Haas B."/>
            <person name="Henn M.R."/>
            <person name="Nusbaum C."/>
            <person name="Birren B."/>
        </authorList>
    </citation>
    <scope>NUCLEOTIDE SEQUENCE [LARGE SCALE GENOMIC DNA]</scope>
</reference>
<reference evidence="3" key="2">
    <citation type="submission" date="2006-09" db="EMBL/GenBank/DDBJ databases">
        <title>The genome sequence of Plasmodium falciparum Dd2.</title>
        <authorList>
            <consortium name="The Broad Institute Genome Sequencing Platform"/>
            <person name="Birren B."/>
            <person name="Lander E."/>
            <person name="Galagan J."/>
            <person name="Nusbaum C."/>
            <person name="Devon K."/>
            <person name="Henn M."/>
            <person name="Jaffe D."/>
            <person name="Butler J."/>
            <person name="Alvarez P."/>
            <person name="Gnerre S."/>
            <person name="Grabherr M."/>
            <person name="Kleber M."/>
            <person name="Mauceli E."/>
            <person name="Brockman W."/>
            <person name="MacCallum I.A."/>
            <person name="Rounsley S."/>
            <person name="Young S."/>
            <person name="LaButti K."/>
            <person name="Pushparaj V."/>
            <person name="DeCaprio D."/>
            <person name="Crawford M."/>
            <person name="Koehrsen M."/>
            <person name="Engels R."/>
            <person name="Montgomery P."/>
            <person name="Pearson M."/>
            <person name="Howarth C."/>
            <person name="Larson L."/>
            <person name="Luoma S."/>
            <person name="White J."/>
            <person name="Kodira C."/>
            <person name="Zeng Q."/>
            <person name="O'Leary S."/>
            <person name="Yandava C."/>
            <person name="Alvarado L."/>
            <person name="Wirth D."/>
            <person name="Volkman S."/>
            <person name="Hartl D."/>
        </authorList>
    </citation>
    <scope>NUCLEOTIDE SEQUENCE [LARGE SCALE GENOMIC DNA]</scope>
</reference>
<evidence type="ECO:0000313" key="2">
    <source>
        <dbReference type="EMBL" id="KOB89622.1"/>
    </source>
</evidence>